<name>A0A7C9AG10_OPUST</name>
<proteinExistence type="predicted"/>
<reference evidence="2" key="1">
    <citation type="journal article" date="2013" name="J. Plant Res.">
        <title>Effect of fungi and light on seed germination of three Opuntia species from semiarid lands of central Mexico.</title>
        <authorList>
            <person name="Delgado-Sanchez P."/>
            <person name="Jimenez-Bremont J.F."/>
            <person name="Guerrero-Gonzalez Mde L."/>
            <person name="Flores J."/>
        </authorList>
    </citation>
    <scope>NUCLEOTIDE SEQUENCE</scope>
    <source>
        <tissue evidence="2">Cladode</tissue>
    </source>
</reference>
<dbReference type="EMBL" id="GISG01231202">
    <property type="protein sequence ID" value="MBA4666297.1"/>
    <property type="molecule type" value="Transcribed_RNA"/>
</dbReference>
<protein>
    <submittedName>
        <fullName evidence="2">Uncharacterized protein</fullName>
    </submittedName>
</protein>
<evidence type="ECO:0000313" key="2">
    <source>
        <dbReference type="EMBL" id="MBA4666296.1"/>
    </source>
</evidence>
<organism evidence="2">
    <name type="scientific">Opuntia streptacantha</name>
    <name type="common">Prickly pear cactus</name>
    <name type="synonym">Opuntia cardona</name>
    <dbReference type="NCBI Taxonomy" id="393608"/>
    <lineage>
        <taxon>Eukaryota</taxon>
        <taxon>Viridiplantae</taxon>
        <taxon>Streptophyta</taxon>
        <taxon>Embryophyta</taxon>
        <taxon>Tracheophyta</taxon>
        <taxon>Spermatophyta</taxon>
        <taxon>Magnoliopsida</taxon>
        <taxon>eudicotyledons</taxon>
        <taxon>Gunneridae</taxon>
        <taxon>Pentapetalae</taxon>
        <taxon>Caryophyllales</taxon>
        <taxon>Cactineae</taxon>
        <taxon>Cactaceae</taxon>
        <taxon>Opuntioideae</taxon>
        <taxon>Opuntia</taxon>
    </lineage>
</organism>
<evidence type="ECO:0000256" key="1">
    <source>
        <dbReference type="SAM" id="MobiDB-lite"/>
    </source>
</evidence>
<reference evidence="2" key="2">
    <citation type="submission" date="2020-07" db="EMBL/GenBank/DDBJ databases">
        <authorList>
            <person name="Vera ALvarez R."/>
            <person name="Arias-Moreno D.M."/>
            <person name="Jimenez-Jacinto V."/>
            <person name="Jimenez-Bremont J.F."/>
            <person name="Swaminathan K."/>
            <person name="Moose S.P."/>
            <person name="Guerrero-Gonzalez M.L."/>
            <person name="Marino-Ramirez L."/>
            <person name="Landsman D."/>
            <person name="Rodriguez-Kessler M."/>
            <person name="Delgado-Sanchez P."/>
        </authorList>
    </citation>
    <scope>NUCLEOTIDE SEQUENCE</scope>
    <source>
        <tissue evidence="2">Cladode</tissue>
    </source>
</reference>
<accession>A0A7C9AG10</accession>
<dbReference type="EMBL" id="GISG01231201">
    <property type="protein sequence ID" value="MBA4666296.1"/>
    <property type="molecule type" value="Transcribed_RNA"/>
</dbReference>
<sequence>MKNVNINRSKPDANTGKMIFRIQLCLCFLSENFGHGGTSSLGEPQSPGFPMKDAAVKLANGPPLGIFPSNLLKDTLKYSKYESPSNSPGIPPDNSFRDKSSD</sequence>
<dbReference type="AlphaFoldDB" id="A0A7C9AG10"/>
<feature type="region of interest" description="Disordered" evidence="1">
    <location>
        <begin position="80"/>
        <end position="102"/>
    </location>
</feature>